<evidence type="ECO:0000313" key="2">
    <source>
        <dbReference type="EMBL" id="ORX56640.1"/>
    </source>
</evidence>
<dbReference type="OrthoDB" id="10554639at2759"/>
<evidence type="ECO:0000256" key="1">
    <source>
        <dbReference type="SAM" id="Phobius"/>
    </source>
</evidence>
<feature type="transmembrane region" description="Helical" evidence="1">
    <location>
        <begin position="96"/>
        <end position="125"/>
    </location>
</feature>
<protein>
    <submittedName>
        <fullName evidence="2">Uncharacterized protein</fullName>
    </submittedName>
</protein>
<comment type="caution">
    <text evidence="2">The sequence shown here is derived from an EMBL/GenBank/DDBJ whole genome shotgun (WGS) entry which is preliminary data.</text>
</comment>
<keyword evidence="3" id="KW-1185">Reference proteome</keyword>
<accession>A0A1Y1VHY3</accession>
<reference evidence="2 3" key="1">
    <citation type="submission" date="2016-08" db="EMBL/GenBank/DDBJ databases">
        <title>Genomes of anaerobic fungi encode conserved fungal cellulosomes for biomass hydrolysis.</title>
        <authorList>
            <consortium name="DOE Joint Genome Institute"/>
            <person name="Haitjema C.H."/>
            <person name="Gilmore S.P."/>
            <person name="Henske J.K."/>
            <person name="Solomon K.V."/>
            <person name="De Groot R."/>
            <person name="Kuo A."/>
            <person name="Mondo S.J."/>
            <person name="Salamov A.A."/>
            <person name="Labutti K."/>
            <person name="Zhao Z."/>
            <person name="Chiniquy J."/>
            <person name="Barry K."/>
            <person name="Brewer H.M."/>
            <person name="Purvine S.O."/>
            <person name="Wright A.T."/>
            <person name="Boxma B."/>
            <person name="Van Alen T."/>
            <person name="Hackstein J.H."/>
            <person name="Baker S.E."/>
            <person name="Grigoriev I.V."/>
            <person name="O'Malley M.A."/>
        </authorList>
    </citation>
    <scope>NUCLEOTIDE SEQUENCE [LARGE SCALE GENOMIC DNA]</scope>
    <source>
        <strain evidence="3">finn</strain>
    </source>
</reference>
<sequence length="127" mass="14618">MLIKNFTAKKNFLVLIPYGIALGSIGIFIFGIFKNNLSLIKQFKYSFLVFLIFYTFSVMLAIFSLLAVMLMLYVFSGNSPSDENVPSVSSFFYDTFNFYGIIQIIFYMILPVLHFIITVPINIIYNI</sequence>
<reference evidence="2 3" key="2">
    <citation type="submission" date="2016-08" db="EMBL/GenBank/DDBJ databases">
        <title>Pervasive Adenine N6-methylation of Active Genes in Fungi.</title>
        <authorList>
            <consortium name="DOE Joint Genome Institute"/>
            <person name="Mondo S.J."/>
            <person name="Dannebaum R.O."/>
            <person name="Kuo R.C."/>
            <person name="Labutti K."/>
            <person name="Haridas S."/>
            <person name="Kuo A."/>
            <person name="Salamov A."/>
            <person name="Ahrendt S.R."/>
            <person name="Lipzen A."/>
            <person name="Sullivan W."/>
            <person name="Andreopoulos W.B."/>
            <person name="Clum A."/>
            <person name="Lindquist E."/>
            <person name="Daum C."/>
            <person name="Ramamoorthy G.K."/>
            <person name="Gryganskyi A."/>
            <person name="Culley D."/>
            <person name="Magnuson J.K."/>
            <person name="James T.Y."/>
            <person name="O'Malley M.A."/>
            <person name="Stajich J.E."/>
            <person name="Spatafora J.W."/>
            <person name="Visel A."/>
            <person name="Grigoriev I.V."/>
        </authorList>
    </citation>
    <scope>NUCLEOTIDE SEQUENCE [LARGE SCALE GENOMIC DNA]</scope>
    <source>
        <strain evidence="3">finn</strain>
    </source>
</reference>
<dbReference type="EMBL" id="MCFH01000007">
    <property type="protein sequence ID" value="ORX56640.1"/>
    <property type="molecule type" value="Genomic_DNA"/>
</dbReference>
<name>A0A1Y1VHY3_9FUNG</name>
<keyword evidence="1" id="KW-1133">Transmembrane helix</keyword>
<keyword evidence="1" id="KW-0472">Membrane</keyword>
<feature type="transmembrane region" description="Helical" evidence="1">
    <location>
        <begin position="12"/>
        <end position="33"/>
    </location>
</feature>
<gene>
    <name evidence="2" type="ORF">BCR36DRAFT_409830</name>
</gene>
<organism evidence="2 3">
    <name type="scientific">Piromyces finnis</name>
    <dbReference type="NCBI Taxonomy" id="1754191"/>
    <lineage>
        <taxon>Eukaryota</taxon>
        <taxon>Fungi</taxon>
        <taxon>Fungi incertae sedis</taxon>
        <taxon>Chytridiomycota</taxon>
        <taxon>Chytridiomycota incertae sedis</taxon>
        <taxon>Neocallimastigomycetes</taxon>
        <taxon>Neocallimastigales</taxon>
        <taxon>Neocallimastigaceae</taxon>
        <taxon>Piromyces</taxon>
    </lineage>
</organism>
<proteinExistence type="predicted"/>
<dbReference type="AlphaFoldDB" id="A0A1Y1VHY3"/>
<keyword evidence="1" id="KW-0812">Transmembrane</keyword>
<dbReference type="Proteomes" id="UP000193719">
    <property type="component" value="Unassembled WGS sequence"/>
</dbReference>
<feature type="transmembrane region" description="Helical" evidence="1">
    <location>
        <begin position="45"/>
        <end position="76"/>
    </location>
</feature>
<evidence type="ECO:0000313" key="3">
    <source>
        <dbReference type="Proteomes" id="UP000193719"/>
    </source>
</evidence>